<dbReference type="Pfam" id="PF07642">
    <property type="entry name" value="BBP2"/>
    <property type="match status" value="1"/>
</dbReference>
<evidence type="ECO:0000256" key="1">
    <source>
        <dbReference type="SAM" id="SignalP"/>
    </source>
</evidence>
<dbReference type="InterPro" id="IPR011486">
    <property type="entry name" value="BBP2"/>
</dbReference>
<organism evidence="2 3">
    <name type="scientific">Candidatus Thiodiazotropha taylori</name>
    <dbReference type="NCBI Taxonomy" id="2792791"/>
    <lineage>
        <taxon>Bacteria</taxon>
        <taxon>Pseudomonadati</taxon>
        <taxon>Pseudomonadota</taxon>
        <taxon>Gammaproteobacteria</taxon>
        <taxon>Chromatiales</taxon>
        <taxon>Sedimenticolaceae</taxon>
        <taxon>Candidatus Thiodiazotropha</taxon>
    </lineage>
</organism>
<feature type="chain" id="PRO_5039437360" evidence="1">
    <location>
        <begin position="27"/>
        <end position="424"/>
    </location>
</feature>
<comment type="caution">
    <text evidence="2">The sequence shown here is derived from an EMBL/GenBank/DDBJ whole genome shotgun (WGS) entry which is preliminary data.</text>
</comment>
<evidence type="ECO:0000313" key="3">
    <source>
        <dbReference type="Proteomes" id="UP000886674"/>
    </source>
</evidence>
<dbReference type="Proteomes" id="UP000886674">
    <property type="component" value="Unassembled WGS sequence"/>
</dbReference>
<dbReference type="AlphaFoldDB" id="A0A9E4NMW7"/>
<sequence>MARKINRLIAAVGLAVAVQTSGGAIADDKPPMGWLIGELGDSGITVSGWAEASASYINNDGDSTLPQAFFNREEGLILNQVGLFIEKKPKGNVVGRVGPFPGPMPQEVDFGFNLTAIYGSDTKFFRTEGWDDDWADNEDPTNENFITLAQAFLDIYVPVLGGSNLMVGLFHTPLENEIGFSLPPPAPAPFFTRAYSFMHGPAKHAGALFSTKLPTAEGAPLWGAEIGVVQGWNNWEDENGDADLIFNLRWRSPDLATWVDWENIYGNGADDGNPVTETGSPIPAVSALAGDDDLKRYLTYLTVSHALDPKNRIAVEFTYGSQEKALIPGIVDADWKGVNINWHHQLRSDISLNVRGEWFDTDGVHALLPQDGTVTAFTANLTWNMTHALRIRPEIRYDSFDGTGAPFNGDDSQLFAALDVIFSF</sequence>
<proteinExistence type="predicted"/>
<protein>
    <submittedName>
        <fullName evidence="2">Porin</fullName>
    </submittedName>
</protein>
<reference evidence="2" key="1">
    <citation type="journal article" date="2021" name="Proc. Natl. Acad. Sci. U.S.A.">
        <title>Global biogeography of chemosynthetic symbionts reveals both localized and globally distributed symbiont groups. .</title>
        <authorList>
            <person name="Osvatic J.T."/>
            <person name="Wilkins L.G.E."/>
            <person name="Leibrecht L."/>
            <person name="Leray M."/>
            <person name="Zauner S."/>
            <person name="Polzin J."/>
            <person name="Camacho Y."/>
            <person name="Gros O."/>
            <person name="van Gils J.A."/>
            <person name="Eisen J.A."/>
            <person name="Petersen J.M."/>
            <person name="Yuen B."/>
        </authorList>
    </citation>
    <scope>NUCLEOTIDE SEQUENCE</scope>
    <source>
        <strain evidence="2">MAGclacostrist055</strain>
    </source>
</reference>
<feature type="signal peptide" evidence="1">
    <location>
        <begin position="1"/>
        <end position="26"/>
    </location>
</feature>
<evidence type="ECO:0000313" key="2">
    <source>
        <dbReference type="EMBL" id="MCG7980183.1"/>
    </source>
</evidence>
<gene>
    <name evidence="2" type="ORF">JAY77_18795</name>
</gene>
<name>A0A9E4NMW7_9GAMM</name>
<dbReference type="SUPFAM" id="SSF56935">
    <property type="entry name" value="Porins"/>
    <property type="match status" value="1"/>
</dbReference>
<accession>A0A9E4NMW7</accession>
<dbReference type="EMBL" id="JAEPCR010000108">
    <property type="protein sequence ID" value="MCG7980183.1"/>
    <property type="molecule type" value="Genomic_DNA"/>
</dbReference>
<keyword evidence="1" id="KW-0732">Signal</keyword>